<dbReference type="EMBL" id="JAUIRO010000008">
    <property type="protein sequence ID" value="KAK0703232.1"/>
    <property type="molecule type" value="Genomic_DNA"/>
</dbReference>
<keyword evidence="2" id="KW-1185">Reference proteome</keyword>
<dbReference type="GeneID" id="85326279"/>
<sequence length="72" mass="8001">MHLVKHTLVYVLDYPQTESRGEEDCRKLKKTHSASDGSWLASTTPSSGIRSAYRIADPGRREASNAINLDLV</sequence>
<organism evidence="1 2">
    <name type="scientific">Lasiosphaeria miniovina</name>
    <dbReference type="NCBI Taxonomy" id="1954250"/>
    <lineage>
        <taxon>Eukaryota</taxon>
        <taxon>Fungi</taxon>
        <taxon>Dikarya</taxon>
        <taxon>Ascomycota</taxon>
        <taxon>Pezizomycotina</taxon>
        <taxon>Sordariomycetes</taxon>
        <taxon>Sordariomycetidae</taxon>
        <taxon>Sordariales</taxon>
        <taxon>Lasiosphaeriaceae</taxon>
        <taxon>Lasiosphaeria</taxon>
    </lineage>
</organism>
<evidence type="ECO:0000313" key="2">
    <source>
        <dbReference type="Proteomes" id="UP001172101"/>
    </source>
</evidence>
<protein>
    <submittedName>
        <fullName evidence="1">Uncharacterized protein</fullName>
    </submittedName>
</protein>
<name>A0AA39ZT81_9PEZI</name>
<gene>
    <name evidence="1" type="ORF">B0T26DRAFT_730382</name>
</gene>
<accession>A0AA39ZT81</accession>
<reference evidence="1" key="1">
    <citation type="submission" date="2023-06" db="EMBL/GenBank/DDBJ databases">
        <title>Genome-scale phylogeny and comparative genomics of the fungal order Sordariales.</title>
        <authorList>
            <consortium name="Lawrence Berkeley National Laboratory"/>
            <person name="Hensen N."/>
            <person name="Bonometti L."/>
            <person name="Westerberg I."/>
            <person name="Brannstrom I.O."/>
            <person name="Guillou S."/>
            <person name="Cros-Aarteil S."/>
            <person name="Calhoun S."/>
            <person name="Haridas S."/>
            <person name="Kuo A."/>
            <person name="Mondo S."/>
            <person name="Pangilinan J."/>
            <person name="Riley R."/>
            <person name="LaButti K."/>
            <person name="Andreopoulos B."/>
            <person name="Lipzen A."/>
            <person name="Chen C."/>
            <person name="Yanf M."/>
            <person name="Daum C."/>
            <person name="Ng V."/>
            <person name="Clum A."/>
            <person name="Steindorff A."/>
            <person name="Ohm R."/>
            <person name="Martin F."/>
            <person name="Silar P."/>
            <person name="Natvig D."/>
            <person name="Lalanne C."/>
            <person name="Gautier V."/>
            <person name="Ament-velasquez S.L."/>
            <person name="Kruys A."/>
            <person name="Hutchinson M.I."/>
            <person name="Powell A.J."/>
            <person name="Barry K."/>
            <person name="Miller A.N."/>
            <person name="Grigoriev I.V."/>
            <person name="Debuchy R."/>
            <person name="Gladieux P."/>
            <person name="Thoren M.H."/>
            <person name="Johannesson H."/>
        </authorList>
    </citation>
    <scope>NUCLEOTIDE SEQUENCE</scope>
    <source>
        <strain evidence="1">SMH2392-1A</strain>
    </source>
</reference>
<dbReference type="AlphaFoldDB" id="A0AA39ZT81"/>
<dbReference type="Proteomes" id="UP001172101">
    <property type="component" value="Unassembled WGS sequence"/>
</dbReference>
<comment type="caution">
    <text evidence="1">The sequence shown here is derived from an EMBL/GenBank/DDBJ whole genome shotgun (WGS) entry which is preliminary data.</text>
</comment>
<evidence type="ECO:0000313" key="1">
    <source>
        <dbReference type="EMBL" id="KAK0703232.1"/>
    </source>
</evidence>
<proteinExistence type="predicted"/>
<dbReference type="RefSeq" id="XP_060290091.1">
    <property type="nucleotide sequence ID" value="XM_060443009.1"/>
</dbReference>